<dbReference type="InterPro" id="IPR006009">
    <property type="entry name" value="GlcNAc_MurG"/>
</dbReference>
<dbReference type="CDD" id="cd03785">
    <property type="entry name" value="GT28_MurG"/>
    <property type="match status" value="1"/>
</dbReference>
<proteinExistence type="inferred from homology"/>
<dbReference type="GO" id="GO:0008360">
    <property type="term" value="P:regulation of cell shape"/>
    <property type="evidence" value="ECO:0007669"/>
    <property type="project" value="UniProtKB-KW"/>
</dbReference>
<evidence type="ECO:0000256" key="6">
    <source>
        <dbReference type="ARBA" id="ARBA00022984"/>
    </source>
</evidence>
<dbReference type="PANTHER" id="PTHR21015">
    <property type="entry name" value="UDP-N-ACETYLGLUCOSAMINE--N-ACETYLMURAMYL-(PENTAPEPTIDE) PYROPHOSPHORYL-UNDECAPRENOL N-ACETYLGLUCOSAMINE TRANSFERASE 1"/>
    <property type="match status" value="1"/>
</dbReference>
<dbReference type="GO" id="GO:0050511">
    <property type="term" value="F:undecaprenyldiphospho-muramoylpentapeptide beta-N-acetylglucosaminyltransferase activity"/>
    <property type="evidence" value="ECO:0007669"/>
    <property type="project" value="InterPro"/>
</dbReference>
<evidence type="ECO:0000256" key="7">
    <source>
        <dbReference type="ARBA" id="ARBA00023136"/>
    </source>
</evidence>
<evidence type="ECO:0000256" key="2">
    <source>
        <dbReference type="ARBA" id="ARBA00022618"/>
    </source>
</evidence>
<keyword evidence="6" id="KW-0573">Peptidoglycan synthesis</keyword>
<keyword evidence="9" id="KW-0961">Cell wall biogenesis/degradation</keyword>
<evidence type="ECO:0000256" key="4">
    <source>
        <dbReference type="ARBA" id="ARBA00022679"/>
    </source>
</evidence>
<feature type="domain" description="Glycosyltransferase family 28 N-terminal" evidence="10">
    <location>
        <begin position="4"/>
        <end position="136"/>
    </location>
</feature>
<dbReference type="InterPro" id="IPR004276">
    <property type="entry name" value="GlycoTrans_28_N"/>
</dbReference>
<sequence>MRKVFFAGGGTAGHVEPALAVAREWRSRNPEDRILFFATSSGLENRLVPEAGFQLCQITKVRISRALSPSLLLTPFTLIRSVVQCSKALAGAELLVGFGGYVSGPAYIAAALRRIPIVIHEANARPGIANRLGALFTNYLATTYPISTGQLSRALITGLPLKENIVKAHQASEFNWNKARKSAKSSLGFSDELPLLFVFGGSQGSLAINSVIEQSKLNLKSQEIQILHSVGAKNSLPESDSHYKSSHYISDMATAYIAADLIISRSGAVSCAEINTLGRYALFIPLPVGNGEQELNANSLVEQGRAEVISQSDFTAQWLEQNVQRLLEASRKSPIDGSEQDIIAASKIASLMEFALSGGK</sequence>
<evidence type="ECO:0000256" key="8">
    <source>
        <dbReference type="ARBA" id="ARBA00023306"/>
    </source>
</evidence>
<protein>
    <submittedName>
        <fullName evidence="12">Unannotated protein</fullName>
    </submittedName>
</protein>
<keyword evidence="7" id="KW-0472">Membrane</keyword>
<keyword evidence="1" id="KW-1003">Cell membrane</keyword>
<dbReference type="PANTHER" id="PTHR21015:SF22">
    <property type="entry name" value="GLYCOSYLTRANSFERASE"/>
    <property type="match status" value="1"/>
</dbReference>
<evidence type="ECO:0000256" key="5">
    <source>
        <dbReference type="ARBA" id="ARBA00022960"/>
    </source>
</evidence>
<dbReference type="InterPro" id="IPR007235">
    <property type="entry name" value="Glyco_trans_28_C"/>
</dbReference>
<keyword evidence="3" id="KW-0328">Glycosyltransferase</keyword>
<dbReference type="Pfam" id="PF04101">
    <property type="entry name" value="Glyco_tran_28_C"/>
    <property type="match status" value="1"/>
</dbReference>
<dbReference type="AlphaFoldDB" id="A0A6J5YKI4"/>
<organism evidence="12">
    <name type="scientific">freshwater metagenome</name>
    <dbReference type="NCBI Taxonomy" id="449393"/>
    <lineage>
        <taxon>unclassified sequences</taxon>
        <taxon>metagenomes</taxon>
        <taxon>ecological metagenomes</taxon>
    </lineage>
</organism>
<feature type="domain" description="Glycosyl transferase family 28 C-terminal" evidence="11">
    <location>
        <begin position="196"/>
        <end position="332"/>
    </location>
</feature>
<name>A0A6J5YKI4_9ZZZZ</name>
<dbReference type="SUPFAM" id="SSF53756">
    <property type="entry name" value="UDP-Glycosyltransferase/glycogen phosphorylase"/>
    <property type="match status" value="1"/>
</dbReference>
<dbReference type="GO" id="GO:0009252">
    <property type="term" value="P:peptidoglycan biosynthetic process"/>
    <property type="evidence" value="ECO:0007669"/>
    <property type="project" value="UniProtKB-KW"/>
</dbReference>
<dbReference type="Gene3D" id="3.40.50.2000">
    <property type="entry name" value="Glycogen Phosphorylase B"/>
    <property type="match status" value="2"/>
</dbReference>
<evidence type="ECO:0000313" key="12">
    <source>
        <dbReference type="EMBL" id="CAB4330995.1"/>
    </source>
</evidence>
<reference evidence="12" key="1">
    <citation type="submission" date="2020-05" db="EMBL/GenBank/DDBJ databases">
        <authorList>
            <person name="Chiriac C."/>
            <person name="Salcher M."/>
            <person name="Ghai R."/>
            <person name="Kavagutti S V."/>
        </authorList>
    </citation>
    <scope>NUCLEOTIDE SEQUENCE</scope>
</reference>
<dbReference type="GO" id="GO:0051301">
    <property type="term" value="P:cell division"/>
    <property type="evidence" value="ECO:0007669"/>
    <property type="project" value="UniProtKB-KW"/>
</dbReference>
<evidence type="ECO:0000256" key="9">
    <source>
        <dbReference type="ARBA" id="ARBA00023316"/>
    </source>
</evidence>
<dbReference type="Pfam" id="PF03033">
    <property type="entry name" value="Glyco_transf_28"/>
    <property type="match status" value="1"/>
</dbReference>
<accession>A0A6J5YKI4</accession>
<dbReference type="GO" id="GO:0071555">
    <property type="term" value="P:cell wall organization"/>
    <property type="evidence" value="ECO:0007669"/>
    <property type="project" value="UniProtKB-KW"/>
</dbReference>
<evidence type="ECO:0000259" key="10">
    <source>
        <dbReference type="Pfam" id="PF03033"/>
    </source>
</evidence>
<evidence type="ECO:0000259" key="11">
    <source>
        <dbReference type="Pfam" id="PF04101"/>
    </source>
</evidence>
<dbReference type="GO" id="GO:0005975">
    <property type="term" value="P:carbohydrate metabolic process"/>
    <property type="evidence" value="ECO:0007669"/>
    <property type="project" value="InterPro"/>
</dbReference>
<gene>
    <name evidence="12" type="ORF">UFOPK3820_00170</name>
</gene>
<evidence type="ECO:0000256" key="3">
    <source>
        <dbReference type="ARBA" id="ARBA00022676"/>
    </source>
</evidence>
<keyword evidence="8" id="KW-0131">Cell cycle</keyword>
<keyword evidence="2" id="KW-0132">Cell division</keyword>
<evidence type="ECO:0000256" key="1">
    <source>
        <dbReference type="ARBA" id="ARBA00022475"/>
    </source>
</evidence>
<dbReference type="EMBL" id="CAESAB010000003">
    <property type="protein sequence ID" value="CAB4330995.1"/>
    <property type="molecule type" value="Genomic_DNA"/>
</dbReference>
<keyword evidence="4" id="KW-0808">Transferase</keyword>
<dbReference type="HAMAP" id="MF_00033">
    <property type="entry name" value="MurG"/>
    <property type="match status" value="1"/>
</dbReference>
<keyword evidence="5" id="KW-0133">Cell shape</keyword>